<dbReference type="Gene3D" id="1.10.1780.10">
    <property type="entry name" value="Clp, N-terminal domain"/>
    <property type="match status" value="1"/>
</dbReference>
<keyword evidence="2" id="KW-0645">Protease</keyword>
<comment type="caution">
    <text evidence="2">The sequence shown here is derived from an EMBL/GenBank/DDBJ whole genome shotgun (WGS) entry which is preliminary data.</text>
</comment>
<dbReference type="RefSeq" id="WP_380721687.1">
    <property type="nucleotide sequence ID" value="NZ_JBHTLK010000024.1"/>
</dbReference>
<dbReference type="EMBL" id="JBHTLK010000024">
    <property type="protein sequence ID" value="MFD1146987.1"/>
    <property type="molecule type" value="Genomic_DNA"/>
</dbReference>
<feature type="domain" description="Clp R" evidence="1">
    <location>
        <begin position="12"/>
        <end position="77"/>
    </location>
</feature>
<keyword evidence="3" id="KW-1185">Reference proteome</keyword>
<reference evidence="3" key="1">
    <citation type="journal article" date="2019" name="Int. J. Syst. Evol. Microbiol.">
        <title>The Global Catalogue of Microorganisms (GCM) 10K type strain sequencing project: providing services to taxonomists for standard genome sequencing and annotation.</title>
        <authorList>
            <consortium name="The Broad Institute Genomics Platform"/>
            <consortium name="The Broad Institute Genome Sequencing Center for Infectious Disease"/>
            <person name="Wu L."/>
            <person name="Ma J."/>
        </authorList>
    </citation>
    <scope>NUCLEOTIDE SEQUENCE [LARGE SCALE GENOMIC DNA]</scope>
    <source>
        <strain evidence="3">CCUG 60214</strain>
    </source>
</reference>
<proteinExistence type="predicted"/>
<evidence type="ECO:0000259" key="1">
    <source>
        <dbReference type="Pfam" id="PF02861"/>
    </source>
</evidence>
<dbReference type="GO" id="GO:0008233">
    <property type="term" value="F:peptidase activity"/>
    <property type="evidence" value="ECO:0007669"/>
    <property type="project" value="UniProtKB-KW"/>
</dbReference>
<dbReference type="InterPro" id="IPR036628">
    <property type="entry name" value="Clp_N_dom_sf"/>
</dbReference>
<organism evidence="2 3">
    <name type="scientific">Saccharothrix hoggarensis</name>
    <dbReference type="NCBI Taxonomy" id="913853"/>
    <lineage>
        <taxon>Bacteria</taxon>
        <taxon>Bacillati</taxon>
        <taxon>Actinomycetota</taxon>
        <taxon>Actinomycetes</taxon>
        <taxon>Pseudonocardiales</taxon>
        <taxon>Pseudonocardiaceae</taxon>
        <taxon>Saccharothrix</taxon>
    </lineage>
</organism>
<keyword evidence="2" id="KW-0378">Hydrolase</keyword>
<gene>
    <name evidence="2" type="ORF">ACFQ3T_07610</name>
</gene>
<dbReference type="InterPro" id="IPR004176">
    <property type="entry name" value="Clp_R_N"/>
</dbReference>
<dbReference type="GO" id="GO:0006508">
    <property type="term" value="P:proteolysis"/>
    <property type="evidence" value="ECO:0007669"/>
    <property type="project" value="UniProtKB-KW"/>
</dbReference>
<dbReference type="Gene3D" id="4.10.860.10">
    <property type="entry name" value="UVR domain"/>
    <property type="match status" value="1"/>
</dbReference>
<accession>A0ABW3QQI6</accession>
<evidence type="ECO:0000313" key="2">
    <source>
        <dbReference type="EMBL" id="MFD1146987.1"/>
    </source>
</evidence>
<protein>
    <submittedName>
        <fullName evidence="2">Clp protease N-terminal domain-containing protein</fullName>
    </submittedName>
</protein>
<name>A0ABW3QQI6_9PSEU</name>
<dbReference type="Proteomes" id="UP001597168">
    <property type="component" value="Unassembled WGS sequence"/>
</dbReference>
<sequence>MTGDPIDYERWTLSARSVLGSAMEHARRHGHHRVDTGHLLLGIASDPNGPAYLSMCGLDAVAVRAEVEAVLRSSDQGPRTVFGLDEFALTDDARAALESVARDVPEGPIGPLDLLVGLVREPAGAAGVLVADGLTPEGVRDAYRGVMDKLKSGSWSGSGPGLALSWPAREPEQGAVPAEIREITDRVVEARRRKEAAIEAQDWERAAAERDVEKDLLAARAERVRELAGTLDVLALVEELEALRTGVVARGDSP</sequence>
<dbReference type="Pfam" id="PF02861">
    <property type="entry name" value="Clp_N"/>
    <property type="match status" value="1"/>
</dbReference>
<evidence type="ECO:0000313" key="3">
    <source>
        <dbReference type="Proteomes" id="UP001597168"/>
    </source>
</evidence>
<dbReference type="SUPFAM" id="SSF81923">
    <property type="entry name" value="Double Clp-N motif"/>
    <property type="match status" value="1"/>
</dbReference>